<evidence type="ECO:0000256" key="1">
    <source>
        <dbReference type="SAM" id="MobiDB-lite"/>
    </source>
</evidence>
<sequence>MSRGIALCLSSSLLVLALAACSTTEDLPDPTRTADSGSATASATPTEQSPTPSESSPSPSPSESATESEEPVATDEPTRPGGTGDGSSEVTVVLTRHGVRDGEFVVGGYADGVTTGGGTCTATLTSGQRTLTASGPAATSASTTSCGEGLAFDLEQATGTWQLVLSFTSATASGRSSATTVEVP</sequence>
<organism evidence="3 4">
    <name type="scientific">Phycicoccus endophyticus</name>
    <dbReference type="NCBI Taxonomy" id="1690220"/>
    <lineage>
        <taxon>Bacteria</taxon>
        <taxon>Bacillati</taxon>
        <taxon>Actinomycetota</taxon>
        <taxon>Actinomycetes</taxon>
        <taxon>Micrococcales</taxon>
        <taxon>Intrasporangiaceae</taxon>
        <taxon>Phycicoccus</taxon>
    </lineage>
</organism>
<dbReference type="EMBL" id="CP060712">
    <property type="protein sequence ID" value="QNN50001.1"/>
    <property type="molecule type" value="Genomic_DNA"/>
</dbReference>
<name>A0A7G9R326_9MICO</name>
<evidence type="ECO:0000256" key="2">
    <source>
        <dbReference type="SAM" id="SignalP"/>
    </source>
</evidence>
<dbReference type="Proteomes" id="UP000515976">
    <property type="component" value="Chromosome"/>
</dbReference>
<dbReference type="RefSeq" id="WP_166103396.1">
    <property type="nucleotide sequence ID" value="NZ_BMMY01000002.1"/>
</dbReference>
<gene>
    <name evidence="3" type="ORF">H9L10_02675</name>
</gene>
<dbReference type="PROSITE" id="PS51257">
    <property type="entry name" value="PROKAR_LIPOPROTEIN"/>
    <property type="match status" value="1"/>
</dbReference>
<dbReference type="KEGG" id="pei:H9L10_02675"/>
<proteinExistence type="predicted"/>
<keyword evidence="4" id="KW-1185">Reference proteome</keyword>
<feature type="region of interest" description="Disordered" evidence="1">
    <location>
        <begin position="24"/>
        <end position="91"/>
    </location>
</feature>
<reference evidence="3 4" key="1">
    <citation type="submission" date="2020-08" db="EMBL/GenBank/DDBJ databases">
        <title>Genome sequence of Phycicoccus endophyticus JCM 31784T.</title>
        <authorList>
            <person name="Hyun D.-W."/>
            <person name="Bae J.-W."/>
        </authorList>
    </citation>
    <scope>NUCLEOTIDE SEQUENCE [LARGE SCALE GENOMIC DNA]</scope>
    <source>
        <strain evidence="3 4">JCM 31784</strain>
    </source>
</reference>
<protein>
    <submittedName>
        <fullName evidence="3">Uncharacterized protein</fullName>
    </submittedName>
</protein>
<evidence type="ECO:0000313" key="3">
    <source>
        <dbReference type="EMBL" id="QNN50001.1"/>
    </source>
</evidence>
<accession>A0A7G9R326</accession>
<feature type="compositionally biased region" description="Low complexity" evidence="1">
    <location>
        <begin position="31"/>
        <end position="65"/>
    </location>
</feature>
<dbReference type="AlphaFoldDB" id="A0A7G9R326"/>
<feature type="signal peptide" evidence="2">
    <location>
        <begin position="1"/>
        <end position="19"/>
    </location>
</feature>
<feature type="chain" id="PRO_5028968377" evidence="2">
    <location>
        <begin position="20"/>
        <end position="184"/>
    </location>
</feature>
<keyword evidence="2" id="KW-0732">Signal</keyword>
<evidence type="ECO:0000313" key="4">
    <source>
        <dbReference type="Proteomes" id="UP000515976"/>
    </source>
</evidence>